<dbReference type="InterPro" id="IPR014962">
    <property type="entry name" value="YolD"/>
</dbReference>
<keyword evidence="2" id="KW-1185">Reference proteome</keyword>
<protein>
    <submittedName>
        <fullName evidence="1">YolD-like family protein</fullName>
    </submittedName>
</protein>
<dbReference type="RefSeq" id="WP_175380661.1">
    <property type="nucleotide sequence ID" value="NZ_CBCRYD010000024.1"/>
</dbReference>
<evidence type="ECO:0000313" key="1">
    <source>
        <dbReference type="EMBL" id="NUU52700.1"/>
    </source>
</evidence>
<dbReference type="GeneID" id="97129287"/>
<sequence length="111" mass="12904">MSSKLNANGVYEGSRMILPEHREAYLAHMHEINRKEKPILDEQEWQLIGLTLMESYQERVAITLTVFDPFDDSVMRGVVDQIDQNRKVIKFVRGDEDYSFIPFKNILSASV</sequence>
<gene>
    <name evidence="1" type="ORF">HP548_01135</name>
</gene>
<comment type="caution">
    <text evidence="1">The sequence shown here is derived from an EMBL/GenBank/DDBJ whole genome shotgun (WGS) entry which is preliminary data.</text>
</comment>
<dbReference type="EMBL" id="JABMCC010000081">
    <property type="protein sequence ID" value="NUU52700.1"/>
    <property type="molecule type" value="Genomic_DNA"/>
</dbReference>
<proteinExistence type="predicted"/>
<evidence type="ECO:0000313" key="2">
    <source>
        <dbReference type="Proteomes" id="UP000577724"/>
    </source>
</evidence>
<dbReference type="Proteomes" id="UP000577724">
    <property type="component" value="Unassembled WGS sequence"/>
</dbReference>
<dbReference type="Pfam" id="PF08863">
    <property type="entry name" value="YolD"/>
    <property type="match status" value="1"/>
</dbReference>
<reference evidence="1 2" key="1">
    <citation type="submission" date="2020-05" db="EMBL/GenBank/DDBJ databases">
        <title>Genome Sequencing of Type Strains.</title>
        <authorList>
            <person name="Lemaire J.F."/>
            <person name="Inderbitzin P."/>
            <person name="Gregorio O.A."/>
            <person name="Collins S.B."/>
            <person name="Wespe N."/>
            <person name="Knight-Connoni V."/>
        </authorList>
    </citation>
    <scope>NUCLEOTIDE SEQUENCE [LARGE SCALE GENOMIC DNA]</scope>
    <source>
        <strain evidence="1 2">DSM 19942</strain>
    </source>
</reference>
<name>A0ABX2MCL0_9BACL</name>
<organism evidence="1 2">
    <name type="scientific">Paenibacillus taichungensis</name>
    <dbReference type="NCBI Taxonomy" id="484184"/>
    <lineage>
        <taxon>Bacteria</taxon>
        <taxon>Bacillati</taxon>
        <taxon>Bacillota</taxon>
        <taxon>Bacilli</taxon>
        <taxon>Bacillales</taxon>
        <taxon>Paenibacillaceae</taxon>
        <taxon>Paenibacillus</taxon>
    </lineage>
</organism>
<accession>A0ABX2MCL0</accession>